<feature type="domain" description="VTC" evidence="1">
    <location>
        <begin position="9"/>
        <end position="231"/>
    </location>
</feature>
<dbReference type="CDD" id="cd07750">
    <property type="entry name" value="PolyPPase_VTC_like"/>
    <property type="match status" value="1"/>
</dbReference>
<reference evidence="2 3" key="1">
    <citation type="submission" date="2019-12" db="EMBL/GenBank/DDBJ databases">
        <title>Sporaefaciens musculi gen. nov., sp. nov., a novel bacterium isolated from the caecum of an obese mouse.</title>
        <authorList>
            <person name="Rasmussen T.S."/>
            <person name="Streidl T."/>
            <person name="Hitch T.C.A."/>
            <person name="Wortmann E."/>
            <person name="Deptula P."/>
            <person name="Hansen M."/>
            <person name="Nielsen D.S."/>
            <person name="Clavel T."/>
            <person name="Vogensen F.K."/>
        </authorList>
    </citation>
    <scope>NUCLEOTIDE SEQUENCE [LARGE SCALE GENOMIC DNA]</scope>
    <source>
        <strain evidence="2 3">WCA-9-b2</strain>
    </source>
</reference>
<dbReference type="Gene3D" id="3.20.100.30">
    <property type="entry name" value="VTC, catalytic tunnel domain"/>
    <property type="match status" value="1"/>
</dbReference>
<dbReference type="InterPro" id="IPR042267">
    <property type="entry name" value="VTC_sf"/>
</dbReference>
<proteinExistence type="predicted"/>
<organism evidence="2 3">
    <name type="scientific">Sporofaciens musculi</name>
    <dbReference type="NCBI Taxonomy" id="2681861"/>
    <lineage>
        <taxon>Bacteria</taxon>
        <taxon>Bacillati</taxon>
        <taxon>Bacillota</taxon>
        <taxon>Clostridia</taxon>
        <taxon>Lachnospirales</taxon>
        <taxon>Lachnospiraceae</taxon>
        <taxon>Sporofaciens</taxon>
    </lineage>
</organism>
<evidence type="ECO:0000259" key="1">
    <source>
        <dbReference type="Pfam" id="PF09359"/>
    </source>
</evidence>
<gene>
    <name evidence="2" type="ORF">GN277_16605</name>
</gene>
<dbReference type="Pfam" id="PF09359">
    <property type="entry name" value="VTC"/>
    <property type="match status" value="1"/>
</dbReference>
<dbReference type="InterPro" id="IPR018966">
    <property type="entry name" value="VTC_domain"/>
</dbReference>
<evidence type="ECO:0000313" key="3">
    <source>
        <dbReference type="Proteomes" id="UP000460412"/>
    </source>
</evidence>
<dbReference type="Proteomes" id="UP000460412">
    <property type="component" value="Unassembled WGS sequence"/>
</dbReference>
<name>A0A7X3MIA4_9FIRM</name>
<sequence length="236" mass="27663">MADTALSVFRNEKKYILPFRNALSIRGKLDEILARDGHSETWGYMVRSLYFDSVNNIDYKTKLAGVEKRKKIRLRIYSGASEKCKLEMKAKDGDLQHKVSLWISREDAQELTKLNYGVLTKYFDESQDAILIYTSMVMGGYRPVVMVEYDRIAYTYPAYDTRITIDMNVRSSESNLDLFSEKPLYTILMKEEAVLEVKYNQKLVRFISDILRQYHLLQCSVSKYCMGRKVFCDFEF</sequence>
<dbReference type="AlphaFoldDB" id="A0A7X3MIA4"/>
<keyword evidence="3" id="KW-1185">Reference proteome</keyword>
<evidence type="ECO:0000313" key="2">
    <source>
        <dbReference type="EMBL" id="MXP76943.1"/>
    </source>
</evidence>
<dbReference type="GO" id="GO:0006799">
    <property type="term" value="P:polyphosphate biosynthetic process"/>
    <property type="evidence" value="ECO:0007669"/>
    <property type="project" value="UniProtKB-ARBA"/>
</dbReference>
<dbReference type="EMBL" id="WUQX01000001">
    <property type="protein sequence ID" value="MXP76943.1"/>
    <property type="molecule type" value="Genomic_DNA"/>
</dbReference>
<protein>
    <submittedName>
        <fullName evidence="2">VTC domain-containing protein</fullName>
    </submittedName>
</protein>
<comment type="caution">
    <text evidence="2">The sequence shown here is derived from an EMBL/GenBank/DDBJ whole genome shotgun (WGS) entry which is preliminary data.</text>
</comment>
<accession>A0A7X3MIA4</accession>
<dbReference type="RefSeq" id="WP_159751983.1">
    <property type="nucleotide sequence ID" value="NZ_WUQX01000001.1"/>
</dbReference>